<dbReference type="NCBIfam" id="TIGR02072">
    <property type="entry name" value="BioC"/>
    <property type="match status" value="1"/>
</dbReference>
<protein>
    <recommendedName>
        <fullName evidence="3 8">Malonyl-[acyl-carrier protein] O-methyltransferase</fullName>
        <shortName evidence="8">Malonyl-ACP O-methyltransferase</shortName>
        <ecNumber evidence="3 8">2.1.1.197</ecNumber>
    </recommendedName>
    <alternativeName>
        <fullName evidence="8">Biotin synthesis protein BioC</fullName>
    </alternativeName>
</protein>
<dbReference type="InterPro" id="IPR011814">
    <property type="entry name" value="BioC"/>
</dbReference>
<evidence type="ECO:0000313" key="10">
    <source>
        <dbReference type="EMBL" id="AEG01533.1"/>
    </source>
</evidence>
<comment type="pathway">
    <text evidence="2 8">Cofactor biosynthesis; biotin biosynthesis.</text>
</comment>
<keyword evidence="4 8" id="KW-0489">Methyltransferase</keyword>
<dbReference type="STRING" id="857087.Metme_3158"/>
<reference evidence="10 11" key="1">
    <citation type="journal article" date="2011" name="J. Bacteriol.">
        <title>Complete Genome Sequence of the Aerobic Marine Methanotroph Methylomonas methanica MC09.</title>
        <authorList>
            <person name="Boden R."/>
            <person name="Cunliffe M."/>
            <person name="Scanlan J."/>
            <person name="Moussard H."/>
            <person name="Kits K.D."/>
            <person name="Klotz M.G."/>
            <person name="Jetten M.S."/>
            <person name="Vuilleumier S."/>
            <person name="Han J."/>
            <person name="Peters L."/>
            <person name="Mikhailova N."/>
            <person name="Teshima H."/>
            <person name="Tapia R."/>
            <person name="Kyrpides N."/>
            <person name="Ivanova N."/>
            <person name="Pagani I."/>
            <person name="Cheng J.F."/>
            <person name="Goodwin L."/>
            <person name="Han C."/>
            <person name="Hauser L."/>
            <person name="Land M.L."/>
            <person name="Lapidus A."/>
            <person name="Lucas S."/>
            <person name="Pitluck S."/>
            <person name="Woyke T."/>
            <person name="Stein L."/>
            <person name="Murrell J.C."/>
        </authorList>
    </citation>
    <scope>NUCLEOTIDE SEQUENCE [LARGE SCALE GENOMIC DNA]</scope>
    <source>
        <strain evidence="10 11">MC09</strain>
    </source>
</reference>
<comment type="similarity">
    <text evidence="8">Belongs to the methyltransferase superfamily.</text>
</comment>
<keyword evidence="5 8" id="KW-0808">Transferase</keyword>
<evidence type="ECO:0000256" key="3">
    <source>
        <dbReference type="ARBA" id="ARBA00012327"/>
    </source>
</evidence>
<evidence type="ECO:0000256" key="7">
    <source>
        <dbReference type="ARBA" id="ARBA00022756"/>
    </source>
</evidence>
<dbReference type="KEGG" id="mmt:Metme_3158"/>
<dbReference type="PANTHER" id="PTHR13090:SF1">
    <property type="entry name" value="ARGININE-HYDROXYLASE NDUFAF5, MITOCHONDRIAL"/>
    <property type="match status" value="1"/>
</dbReference>
<dbReference type="HOGENOM" id="CLU_046586_2_2_6"/>
<feature type="domain" description="Methyltransferase type 11" evidence="9">
    <location>
        <begin position="51"/>
        <end position="146"/>
    </location>
</feature>
<dbReference type="GO" id="GO:0102130">
    <property type="term" value="F:malonyl-CoA methyltransferase activity"/>
    <property type="evidence" value="ECO:0007669"/>
    <property type="project" value="UniProtKB-EC"/>
</dbReference>
<evidence type="ECO:0000256" key="6">
    <source>
        <dbReference type="ARBA" id="ARBA00022691"/>
    </source>
</evidence>
<sequence>MTADILLDKHRVKRSFAAAAAGYDRLASLQRQVGLDLLRRFPLSGGEEVIVDLGCGTGFLTHQLAADFSGQQLLALDIALPMLITSRLNYPAMRAGYLCGDAEKLPFADSSLDGIYSNLALQWAQDLSAALLDFKRVVKRRGRLVFSTFGPQTLAELKAAWLAVDDYTHVNEFHTKDQIELFLQTAGFKGINVASVLYRSEYPDVESLMRELKGIGAHNVNRRRNPRPTTKTQLQQMINHYPRQGAGIVASYEIIFVQAEMAT</sequence>
<dbReference type="Pfam" id="PF08241">
    <property type="entry name" value="Methyltransf_11"/>
    <property type="match status" value="1"/>
</dbReference>
<organism evidence="10 11">
    <name type="scientific">Methylomonas methanica (strain DSM 25384 / MC09)</name>
    <dbReference type="NCBI Taxonomy" id="857087"/>
    <lineage>
        <taxon>Bacteria</taxon>
        <taxon>Pseudomonadati</taxon>
        <taxon>Pseudomonadota</taxon>
        <taxon>Gammaproteobacteria</taxon>
        <taxon>Methylococcales</taxon>
        <taxon>Methylococcaceae</taxon>
        <taxon>Methylomonas</taxon>
    </lineage>
</organism>
<evidence type="ECO:0000256" key="1">
    <source>
        <dbReference type="ARBA" id="ARBA00000852"/>
    </source>
</evidence>
<dbReference type="GO" id="GO:0008757">
    <property type="term" value="F:S-adenosylmethionine-dependent methyltransferase activity"/>
    <property type="evidence" value="ECO:0007669"/>
    <property type="project" value="InterPro"/>
</dbReference>
<keyword evidence="11" id="KW-1185">Reference proteome</keyword>
<dbReference type="EMBL" id="CP002738">
    <property type="protein sequence ID" value="AEG01533.1"/>
    <property type="molecule type" value="Genomic_DNA"/>
</dbReference>
<gene>
    <name evidence="8" type="primary">bioC</name>
    <name evidence="10" type="ordered locus">Metme_3158</name>
</gene>
<dbReference type="GO" id="GO:0032259">
    <property type="term" value="P:methylation"/>
    <property type="evidence" value="ECO:0007669"/>
    <property type="project" value="UniProtKB-KW"/>
</dbReference>
<dbReference type="EC" id="2.1.1.197" evidence="3 8"/>
<evidence type="ECO:0000259" key="9">
    <source>
        <dbReference type="Pfam" id="PF08241"/>
    </source>
</evidence>
<dbReference type="HAMAP" id="MF_00835">
    <property type="entry name" value="BioC"/>
    <property type="match status" value="1"/>
</dbReference>
<dbReference type="GO" id="GO:0010340">
    <property type="term" value="F:carboxyl-O-methyltransferase activity"/>
    <property type="evidence" value="ECO:0007669"/>
    <property type="project" value="UniProtKB-UniRule"/>
</dbReference>
<dbReference type="RefSeq" id="WP_013819760.1">
    <property type="nucleotide sequence ID" value="NC_015572.1"/>
</dbReference>
<evidence type="ECO:0000256" key="2">
    <source>
        <dbReference type="ARBA" id="ARBA00004746"/>
    </source>
</evidence>
<dbReference type="CDD" id="cd02440">
    <property type="entry name" value="AdoMet_MTases"/>
    <property type="match status" value="1"/>
</dbReference>
<evidence type="ECO:0000256" key="8">
    <source>
        <dbReference type="HAMAP-Rule" id="MF_00835"/>
    </source>
</evidence>
<keyword evidence="7 8" id="KW-0093">Biotin biosynthesis</keyword>
<proteinExistence type="inferred from homology"/>
<dbReference type="OrthoDB" id="9760689at2"/>
<dbReference type="AlphaFoldDB" id="G0A3R1"/>
<evidence type="ECO:0000256" key="4">
    <source>
        <dbReference type="ARBA" id="ARBA00022603"/>
    </source>
</evidence>
<evidence type="ECO:0000313" key="11">
    <source>
        <dbReference type="Proteomes" id="UP000008888"/>
    </source>
</evidence>
<dbReference type="InterPro" id="IPR013216">
    <property type="entry name" value="Methyltransf_11"/>
</dbReference>
<keyword evidence="6 8" id="KW-0949">S-adenosyl-L-methionine</keyword>
<comment type="catalytic activity">
    <reaction evidence="1 8">
        <text>malonyl-[ACP] + S-adenosyl-L-methionine = malonyl-[ACP] methyl ester + S-adenosyl-L-homocysteine</text>
        <dbReference type="Rhea" id="RHEA:17105"/>
        <dbReference type="Rhea" id="RHEA-COMP:9623"/>
        <dbReference type="Rhea" id="RHEA-COMP:9954"/>
        <dbReference type="ChEBI" id="CHEBI:57856"/>
        <dbReference type="ChEBI" id="CHEBI:59789"/>
        <dbReference type="ChEBI" id="CHEBI:78449"/>
        <dbReference type="ChEBI" id="CHEBI:78845"/>
        <dbReference type="EC" id="2.1.1.197"/>
    </reaction>
</comment>
<dbReference type="SUPFAM" id="SSF53335">
    <property type="entry name" value="S-adenosyl-L-methionine-dependent methyltransferases"/>
    <property type="match status" value="1"/>
</dbReference>
<accession>G0A3R1</accession>
<dbReference type="InterPro" id="IPR029063">
    <property type="entry name" value="SAM-dependent_MTases_sf"/>
</dbReference>
<dbReference type="eggNOG" id="COG2226">
    <property type="taxonomic scope" value="Bacteria"/>
</dbReference>
<reference key="2">
    <citation type="submission" date="2011-05" db="EMBL/GenBank/DDBJ databases">
        <title>Complete genome sequence of the aerobic marine methanotroph Methylomonas methanica MC09.</title>
        <authorList>
            <person name="Boden R."/>
            <person name="Cunliffe M."/>
            <person name="Scanlan J."/>
            <person name="Moussard H."/>
            <person name="Kits K.D."/>
            <person name="Klotz M."/>
            <person name="Jetten M."/>
            <person name="Vuilleumier S."/>
            <person name="Han J."/>
            <person name="Peters L."/>
            <person name="Mikhailova N."/>
            <person name="Teshima H."/>
            <person name="Tapia R."/>
            <person name="Kyrpides N."/>
            <person name="Ivanova N."/>
            <person name="Pagani I."/>
            <person name="Cheng J.-F."/>
            <person name="Goodwin L."/>
            <person name="Han C."/>
            <person name="Hauser L."/>
            <person name="Land M."/>
            <person name="Lapidus A."/>
            <person name="Lucas S."/>
            <person name="Pitluck S."/>
            <person name="Woyke T."/>
            <person name="Stein L.Y."/>
            <person name="Murrell C."/>
        </authorList>
    </citation>
    <scope>NUCLEOTIDE SEQUENCE</scope>
    <source>
        <strain>MC09</strain>
    </source>
</reference>
<name>G0A3R1_METMM</name>
<evidence type="ECO:0000256" key="5">
    <source>
        <dbReference type="ARBA" id="ARBA00022679"/>
    </source>
</evidence>
<dbReference type="Gene3D" id="3.40.50.150">
    <property type="entry name" value="Vaccinia Virus protein VP39"/>
    <property type="match status" value="1"/>
</dbReference>
<dbReference type="UniPathway" id="UPA00078"/>
<dbReference type="Proteomes" id="UP000008888">
    <property type="component" value="Chromosome"/>
</dbReference>
<reference evidence="11" key="3">
    <citation type="submission" date="2011-05" db="EMBL/GenBank/DDBJ databases">
        <title>Complete sequence of Methylomonas methanica MC09.</title>
        <authorList>
            <consortium name="US DOE Joint Genome Institute"/>
            <person name="Lucas S."/>
            <person name="Han J."/>
            <person name="Lapidus A."/>
            <person name="Cheng J.-F."/>
            <person name="Goodwin L."/>
            <person name="Pitluck S."/>
            <person name="Peters L."/>
            <person name="Mikhailova N."/>
            <person name="Teshima H."/>
            <person name="Han C."/>
            <person name="Tapia R."/>
            <person name="Land M."/>
            <person name="Hauser L."/>
            <person name="Kyrpides N."/>
            <person name="Ivanova N."/>
            <person name="Pagani I."/>
            <person name="Stein L."/>
            <person name="Woyke T."/>
        </authorList>
    </citation>
    <scope>NUCLEOTIDE SEQUENCE [LARGE SCALE GENOMIC DNA]</scope>
    <source>
        <strain evidence="11">MC09</strain>
    </source>
</reference>
<dbReference type="GO" id="GO:0009102">
    <property type="term" value="P:biotin biosynthetic process"/>
    <property type="evidence" value="ECO:0007669"/>
    <property type="project" value="UniProtKB-UniRule"/>
</dbReference>
<dbReference type="PANTHER" id="PTHR13090">
    <property type="entry name" value="ARGININE-HYDROXYLASE NDUFAF5, MITOCHONDRIAL"/>
    <property type="match status" value="1"/>
</dbReference>
<comment type="function">
    <text evidence="8">Converts the free carboxyl group of a malonyl-thioester to its methyl ester by transfer of a methyl group from S-adenosyl-L-methionine (SAM). It allows to synthesize pimeloyl-ACP via the fatty acid synthetic pathway.</text>
</comment>
<dbReference type="InterPro" id="IPR050602">
    <property type="entry name" value="Malonyl-ACP_OMT"/>
</dbReference>